<dbReference type="Pfam" id="PF15419">
    <property type="entry name" value="LNP1"/>
    <property type="match status" value="1"/>
</dbReference>
<keyword evidence="2 4" id="KW-0863">Zinc-finger</keyword>
<evidence type="ECO:0000256" key="3">
    <source>
        <dbReference type="ARBA" id="ARBA00022833"/>
    </source>
</evidence>
<feature type="region of interest" description="Disordered" evidence="5">
    <location>
        <begin position="24"/>
        <end position="49"/>
    </location>
</feature>
<dbReference type="PANTHER" id="PTHR35667:SF1">
    <property type="entry name" value="LEUKEMIA NUP98 FUSION PARTNER 1"/>
    <property type="match status" value="1"/>
</dbReference>
<dbReference type="GO" id="GO:0008270">
    <property type="term" value="F:zinc ion binding"/>
    <property type="evidence" value="ECO:0007669"/>
    <property type="project" value="UniProtKB-KW"/>
</dbReference>
<dbReference type="AlphaFoldDB" id="A0AAD1QXV0"/>
<dbReference type="PANTHER" id="PTHR35667">
    <property type="entry name" value="LEUKEMIA NUP98 FUSION PARTNER 1"/>
    <property type="match status" value="1"/>
</dbReference>
<dbReference type="SMART" id="SM00184">
    <property type="entry name" value="RING"/>
    <property type="match status" value="1"/>
</dbReference>
<evidence type="ECO:0000256" key="2">
    <source>
        <dbReference type="ARBA" id="ARBA00022771"/>
    </source>
</evidence>
<reference evidence="7" key="1">
    <citation type="submission" date="2022-03" db="EMBL/GenBank/DDBJ databases">
        <authorList>
            <person name="Alioto T."/>
            <person name="Alioto T."/>
            <person name="Gomez Garrido J."/>
        </authorList>
    </citation>
    <scope>NUCLEOTIDE SEQUENCE</scope>
</reference>
<proteinExistence type="predicted"/>
<feature type="region of interest" description="Disordered" evidence="5">
    <location>
        <begin position="132"/>
        <end position="157"/>
    </location>
</feature>
<dbReference type="SUPFAM" id="SSF57850">
    <property type="entry name" value="RING/U-box"/>
    <property type="match status" value="1"/>
</dbReference>
<evidence type="ECO:0000256" key="4">
    <source>
        <dbReference type="PROSITE-ProRule" id="PRU00175"/>
    </source>
</evidence>
<gene>
    <name evidence="7" type="ORF">PECUL_23A054355</name>
</gene>
<feature type="compositionally biased region" description="Polar residues" evidence="5">
    <location>
        <begin position="135"/>
        <end position="147"/>
    </location>
</feature>
<organism evidence="7 8">
    <name type="scientific">Pelobates cultripes</name>
    <name type="common">Western spadefoot toad</name>
    <dbReference type="NCBI Taxonomy" id="61616"/>
    <lineage>
        <taxon>Eukaryota</taxon>
        <taxon>Metazoa</taxon>
        <taxon>Chordata</taxon>
        <taxon>Craniata</taxon>
        <taxon>Vertebrata</taxon>
        <taxon>Euteleostomi</taxon>
        <taxon>Amphibia</taxon>
        <taxon>Batrachia</taxon>
        <taxon>Anura</taxon>
        <taxon>Pelobatoidea</taxon>
        <taxon>Pelobatidae</taxon>
        <taxon>Pelobates</taxon>
    </lineage>
</organism>
<evidence type="ECO:0000313" key="8">
    <source>
        <dbReference type="Proteomes" id="UP001295444"/>
    </source>
</evidence>
<dbReference type="InterPro" id="IPR013083">
    <property type="entry name" value="Znf_RING/FYVE/PHD"/>
</dbReference>
<evidence type="ECO:0000256" key="5">
    <source>
        <dbReference type="SAM" id="MobiDB-lite"/>
    </source>
</evidence>
<keyword evidence="1" id="KW-0479">Metal-binding</keyword>
<dbReference type="Gene3D" id="3.30.40.10">
    <property type="entry name" value="Zinc/RING finger domain, C3HC4 (zinc finger)"/>
    <property type="match status" value="1"/>
</dbReference>
<dbReference type="InterPro" id="IPR029280">
    <property type="entry name" value="LNP1"/>
</dbReference>
<name>A0AAD1QXV0_PELCU</name>
<dbReference type="Proteomes" id="UP001295444">
    <property type="component" value="Chromosome 01"/>
</dbReference>
<dbReference type="PROSITE" id="PS50089">
    <property type="entry name" value="ZF_RING_2"/>
    <property type="match status" value="1"/>
</dbReference>
<dbReference type="Pfam" id="PF13639">
    <property type="entry name" value="zf-RING_2"/>
    <property type="match status" value="1"/>
</dbReference>
<accession>A0AAD1QXV0</accession>
<dbReference type="EMBL" id="OW240912">
    <property type="protein sequence ID" value="CAH2219587.1"/>
    <property type="molecule type" value="Genomic_DNA"/>
</dbReference>
<evidence type="ECO:0000313" key="7">
    <source>
        <dbReference type="EMBL" id="CAH2219587.1"/>
    </source>
</evidence>
<feature type="domain" description="RING-type" evidence="6">
    <location>
        <begin position="160"/>
        <end position="200"/>
    </location>
</feature>
<evidence type="ECO:0000259" key="6">
    <source>
        <dbReference type="PROSITE" id="PS50089"/>
    </source>
</evidence>
<sequence>MDYEEDDDDIFFAKWMSSYWGHSGIEGGEKDGRNHRKRQSRALSERRASLPCPAQLSAMHVARFHSASKAPSPVYLKGFKDFREDKDSKCHMKINKVFSGDGSLPETKGQKKRSNSIQEFSESFEKQLRFRSKRSTSLGEQSISRRNSSGREKDEDDDPCVICHDDLHVGSIWELHCMHRFHKECIEKWLFKKQTCPTCRVQVVTAKSFFLSTSRMKVP</sequence>
<evidence type="ECO:0000256" key="1">
    <source>
        <dbReference type="ARBA" id="ARBA00022723"/>
    </source>
</evidence>
<protein>
    <submittedName>
        <fullName evidence="7">Leukemia NUP98 fusion partner 1</fullName>
    </submittedName>
</protein>
<keyword evidence="3" id="KW-0862">Zinc</keyword>
<dbReference type="InterPro" id="IPR001841">
    <property type="entry name" value="Znf_RING"/>
</dbReference>
<keyword evidence="8" id="KW-1185">Reference proteome</keyword>